<dbReference type="GeneID" id="20211112"/>
<dbReference type="InParanoid" id="T1FQL5"/>
<dbReference type="KEGG" id="hro:HELRODRAFT_189057"/>
<protein>
    <recommendedName>
        <fullName evidence="4">Cadherin domain-containing protein</fullName>
    </recommendedName>
</protein>
<dbReference type="RefSeq" id="XP_009023201.1">
    <property type="nucleotide sequence ID" value="XM_009024953.1"/>
</dbReference>
<keyword evidence="3" id="KW-1185">Reference proteome</keyword>
<dbReference type="HOGENOM" id="CLU_695538_0_0_1"/>
<reference evidence="2" key="3">
    <citation type="submission" date="2015-06" db="UniProtKB">
        <authorList>
            <consortium name="EnsemblMetazoa"/>
        </authorList>
    </citation>
    <scope>IDENTIFICATION</scope>
</reference>
<reference evidence="3" key="1">
    <citation type="submission" date="2012-12" db="EMBL/GenBank/DDBJ databases">
        <authorList>
            <person name="Hellsten U."/>
            <person name="Grimwood J."/>
            <person name="Chapman J.A."/>
            <person name="Shapiro H."/>
            <person name="Aerts A."/>
            <person name="Otillar R.P."/>
            <person name="Terry A.Y."/>
            <person name="Boore J.L."/>
            <person name="Simakov O."/>
            <person name="Marletaz F."/>
            <person name="Cho S.-J."/>
            <person name="Edsinger-Gonzales E."/>
            <person name="Havlak P."/>
            <person name="Kuo D.-H."/>
            <person name="Larsson T."/>
            <person name="Lv J."/>
            <person name="Arendt D."/>
            <person name="Savage R."/>
            <person name="Osoegawa K."/>
            <person name="de Jong P."/>
            <person name="Lindberg D.R."/>
            <person name="Seaver E.C."/>
            <person name="Weisblat D.A."/>
            <person name="Putnam N.H."/>
            <person name="Grigoriev I.V."/>
            <person name="Rokhsar D.S."/>
        </authorList>
    </citation>
    <scope>NUCLEOTIDE SEQUENCE</scope>
</reference>
<sequence length="397" mass="44730">MNQELNTTGPFIIISQNNNATVNLNGALDYDTQNSYRLNIAVRDAKVANSQVTRYLNVFVTPFYTRNPQFAFDSNNCTVKLNETFVVSNDSKNQVIYTFKAKPNHKDAAINYYLDSSDDKTNKVFQLNKTTGELIIIDNNIASITRKTYGFVVKAQYMNVVLQNGQQEFLCALNNSDQSKISVTFTLNSPPPVQFTSNTLPICIPTTAEKGSTIDNLRKYATDQNKKDDIMFKADDTNPAQNNRNLKIMENGDLVLSTNPANIIGFTQLNVKSYYKQNPESETLLTLMGYIVNQTTDLTLITLNKKIQEFETKNYKNVLISQLRNFTNNGYVCLASTDPHILLTGGFNDKWTDVYLYVIDAVSNRPVTPLELDKKFNTVDARKDANVIGITGANTRW</sequence>
<dbReference type="Proteomes" id="UP000015101">
    <property type="component" value="Unassembled WGS sequence"/>
</dbReference>
<evidence type="ECO:0008006" key="4">
    <source>
        <dbReference type="Google" id="ProtNLM"/>
    </source>
</evidence>
<dbReference type="Gene3D" id="2.60.40.60">
    <property type="entry name" value="Cadherins"/>
    <property type="match status" value="1"/>
</dbReference>
<accession>T1FQL5</accession>
<evidence type="ECO:0000313" key="1">
    <source>
        <dbReference type="EMBL" id="ESN99345.1"/>
    </source>
</evidence>
<dbReference type="CTD" id="20211112"/>
<gene>
    <name evidence="2" type="primary">20211112</name>
    <name evidence="1" type="ORF">HELRODRAFT_189057</name>
</gene>
<dbReference type="EMBL" id="AMQM01001211">
    <property type="status" value="NOT_ANNOTATED_CDS"/>
    <property type="molecule type" value="Genomic_DNA"/>
</dbReference>
<evidence type="ECO:0000313" key="3">
    <source>
        <dbReference type="Proteomes" id="UP000015101"/>
    </source>
</evidence>
<proteinExistence type="predicted"/>
<evidence type="ECO:0000313" key="2">
    <source>
        <dbReference type="EnsemblMetazoa" id="HelroP189057"/>
    </source>
</evidence>
<name>T1FQL5_HELRO</name>
<organism evidence="2 3">
    <name type="scientific">Helobdella robusta</name>
    <name type="common">Californian leech</name>
    <dbReference type="NCBI Taxonomy" id="6412"/>
    <lineage>
        <taxon>Eukaryota</taxon>
        <taxon>Metazoa</taxon>
        <taxon>Spiralia</taxon>
        <taxon>Lophotrochozoa</taxon>
        <taxon>Annelida</taxon>
        <taxon>Clitellata</taxon>
        <taxon>Hirudinea</taxon>
        <taxon>Rhynchobdellida</taxon>
        <taxon>Glossiphoniidae</taxon>
        <taxon>Helobdella</taxon>
    </lineage>
</organism>
<dbReference type="EnsemblMetazoa" id="HelroT189057">
    <property type="protein sequence ID" value="HelroP189057"/>
    <property type="gene ID" value="HelroG189057"/>
</dbReference>
<dbReference type="AlphaFoldDB" id="T1FQL5"/>
<dbReference type="EMBL" id="KB097143">
    <property type="protein sequence ID" value="ESN99345.1"/>
    <property type="molecule type" value="Genomic_DNA"/>
</dbReference>
<reference evidence="1 3" key="2">
    <citation type="journal article" date="2013" name="Nature">
        <title>Insights into bilaterian evolution from three spiralian genomes.</title>
        <authorList>
            <person name="Simakov O."/>
            <person name="Marletaz F."/>
            <person name="Cho S.J."/>
            <person name="Edsinger-Gonzales E."/>
            <person name="Havlak P."/>
            <person name="Hellsten U."/>
            <person name="Kuo D.H."/>
            <person name="Larsson T."/>
            <person name="Lv J."/>
            <person name="Arendt D."/>
            <person name="Savage R."/>
            <person name="Osoegawa K."/>
            <person name="de Jong P."/>
            <person name="Grimwood J."/>
            <person name="Chapman J.A."/>
            <person name="Shapiro H."/>
            <person name="Aerts A."/>
            <person name="Otillar R.P."/>
            <person name="Terry A.Y."/>
            <person name="Boore J.L."/>
            <person name="Grigoriev I.V."/>
            <person name="Lindberg D.R."/>
            <person name="Seaver E.C."/>
            <person name="Weisblat D.A."/>
            <person name="Putnam N.H."/>
            <person name="Rokhsar D.S."/>
        </authorList>
    </citation>
    <scope>NUCLEOTIDE SEQUENCE</scope>
</reference>